<comment type="caution">
    <text evidence="2">The sequence shown here is derived from an EMBL/GenBank/DDBJ whole genome shotgun (WGS) entry which is preliminary data.</text>
</comment>
<dbReference type="Proteomes" id="UP000616885">
    <property type="component" value="Unassembled WGS sequence"/>
</dbReference>
<feature type="transmembrane region" description="Helical" evidence="1">
    <location>
        <begin position="152"/>
        <end position="174"/>
    </location>
</feature>
<evidence type="ECO:0000313" key="2">
    <source>
        <dbReference type="EMBL" id="KAF9758413.1"/>
    </source>
</evidence>
<keyword evidence="1" id="KW-1133">Transmembrane helix</keyword>
<keyword evidence="1" id="KW-0472">Membrane</keyword>
<protein>
    <submittedName>
        <fullName evidence="2">Uncharacterized protein</fullName>
    </submittedName>
</protein>
<name>A0A8H7NLJ6_BIOOC</name>
<sequence length="176" mass="20811">MGEKASDYRQMRRRTRERVRLSNALTTFSLTRHGLEDLTGRPEEMTRKKIMEEGTHGKGCNGEITKEAGPIVFWNDIQLERNFLLLDGLSFGNEHMGVSRLDSWYHYSSFDSVFRLFHHCWPHSCWLLTHPPPDVERWRRAEQLIFIILPRFYVWSLSISFITLFTYAGLFGLLER</sequence>
<evidence type="ECO:0000256" key="1">
    <source>
        <dbReference type="SAM" id="Phobius"/>
    </source>
</evidence>
<dbReference type="EMBL" id="JADCTT010000001">
    <property type="protein sequence ID" value="KAF9758413.1"/>
    <property type="molecule type" value="Genomic_DNA"/>
</dbReference>
<reference evidence="2" key="1">
    <citation type="submission" date="2020-10" db="EMBL/GenBank/DDBJ databases">
        <title>High-Quality Genome Resource of Clonostachys rosea strain S41 by Oxford Nanopore Long-Read Sequencing.</title>
        <authorList>
            <person name="Wang H."/>
        </authorList>
    </citation>
    <scope>NUCLEOTIDE SEQUENCE</scope>
    <source>
        <strain evidence="2">S41</strain>
    </source>
</reference>
<accession>A0A8H7NLJ6</accession>
<keyword evidence="1" id="KW-0812">Transmembrane</keyword>
<gene>
    <name evidence="2" type="ORF">IM811_000107</name>
</gene>
<dbReference type="AlphaFoldDB" id="A0A8H7NLJ6"/>
<proteinExistence type="predicted"/>
<evidence type="ECO:0000313" key="3">
    <source>
        <dbReference type="Proteomes" id="UP000616885"/>
    </source>
</evidence>
<organism evidence="2 3">
    <name type="scientific">Bionectria ochroleuca</name>
    <name type="common">Gliocladium roseum</name>
    <dbReference type="NCBI Taxonomy" id="29856"/>
    <lineage>
        <taxon>Eukaryota</taxon>
        <taxon>Fungi</taxon>
        <taxon>Dikarya</taxon>
        <taxon>Ascomycota</taxon>
        <taxon>Pezizomycotina</taxon>
        <taxon>Sordariomycetes</taxon>
        <taxon>Hypocreomycetidae</taxon>
        <taxon>Hypocreales</taxon>
        <taxon>Bionectriaceae</taxon>
        <taxon>Clonostachys</taxon>
    </lineage>
</organism>